<dbReference type="Proteomes" id="UP000094578">
    <property type="component" value="Unassembled WGS sequence"/>
</dbReference>
<dbReference type="InterPro" id="IPR002881">
    <property type="entry name" value="DUF58"/>
</dbReference>
<evidence type="ECO:0000259" key="2">
    <source>
        <dbReference type="Pfam" id="PF01882"/>
    </source>
</evidence>
<dbReference type="Pfam" id="PF01882">
    <property type="entry name" value="DUF58"/>
    <property type="match status" value="1"/>
</dbReference>
<dbReference type="PANTHER" id="PTHR34351">
    <property type="entry name" value="SLR1927 PROTEIN-RELATED"/>
    <property type="match status" value="1"/>
</dbReference>
<gene>
    <name evidence="3" type="ORF">PTI45_04573</name>
</gene>
<feature type="domain" description="DUF58" evidence="2">
    <location>
        <begin position="218"/>
        <end position="316"/>
    </location>
</feature>
<dbReference type="PATRIC" id="fig|1886670.3.peg.4595"/>
<evidence type="ECO:0000313" key="4">
    <source>
        <dbReference type="Proteomes" id="UP000094578"/>
    </source>
</evidence>
<evidence type="ECO:0000256" key="1">
    <source>
        <dbReference type="SAM" id="Phobius"/>
    </source>
</evidence>
<dbReference type="PANTHER" id="PTHR34351:SF2">
    <property type="entry name" value="DUF58 DOMAIN-CONTAINING PROTEIN"/>
    <property type="match status" value="1"/>
</dbReference>
<keyword evidence="1" id="KW-1133">Transmembrane helix</keyword>
<keyword evidence="4" id="KW-1185">Reference proteome</keyword>
<feature type="transmembrane region" description="Helical" evidence="1">
    <location>
        <begin position="43"/>
        <end position="62"/>
    </location>
</feature>
<feature type="transmembrane region" description="Helical" evidence="1">
    <location>
        <begin position="21"/>
        <end position="37"/>
    </location>
</feature>
<protein>
    <recommendedName>
        <fullName evidence="2">DUF58 domain-containing protein</fullName>
    </recommendedName>
</protein>
<dbReference type="PROSITE" id="PS51257">
    <property type="entry name" value="PROKAR_LIPOPROTEIN"/>
    <property type="match status" value="1"/>
</dbReference>
<keyword evidence="1" id="KW-0812">Transmembrane</keyword>
<reference evidence="3 4" key="1">
    <citation type="submission" date="2016-08" db="EMBL/GenBank/DDBJ databases">
        <title>Genome sequencing of Paenibacillus sp. TI45-13ar, isolated from Korean traditional nuruk.</title>
        <authorList>
            <person name="Kim S.-J."/>
        </authorList>
    </citation>
    <scope>NUCLEOTIDE SEQUENCE [LARGE SCALE GENOMIC DNA]</scope>
    <source>
        <strain evidence="3 4">TI45-13ar</strain>
    </source>
</reference>
<dbReference type="AlphaFoldDB" id="A0A1E3KXB0"/>
<dbReference type="STRING" id="1886670.PTI45_04573"/>
<accession>A0A1E3KXB0</accession>
<comment type="caution">
    <text evidence="3">The sequence shown here is derived from an EMBL/GenBank/DDBJ whole genome shotgun (WGS) entry which is preliminary data.</text>
</comment>
<keyword evidence="1" id="KW-0472">Membrane</keyword>
<evidence type="ECO:0000313" key="3">
    <source>
        <dbReference type="EMBL" id="ODP26116.1"/>
    </source>
</evidence>
<proteinExistence type="predicted"/>
<name>A0A1E3KXB0_9BACL</name>
<dbReference type="RefSeq" id="WP_069329874.1">
    <property type="nucleotide sequence ID" value="NZ_MDER01000096.1"/>
</dbReference>
<dbReference type="EMBL" id="MDER01000096">
    <property type="protein sequence ID" value="ODP26116.1"/>
    <property type="molecule type" value="Genomic_DNA"/>
</dbReference>
<sequence length="421" mass="47721">MRALFSYLRLNLQWKRQPSKLWLVFMVWIGCLFYVLFQGGKTSVMLFVMVSLLSLYLIGGGFRGVGRAHGQRHLSTAGEQGEMILAGDQVQVRLDVTIPGFLPLPYVIIRETLKRHNGESWSFEESLIPSMRGKGELLFQTPPLERGRYRFYGTECISEDIFGLIENKGRFTASGEFLVLPRIAFIPNWQMGSRYSRLGGQQTSQLMSRPETNQINGVRDYVYGDRISRIHWSATARTGNWKSKEFEHESLPKTVLVLDAIADHYESDEAFELAVSTTASMLDYGVRKRMGMGLFTTGQNSGVFLPSDHVGERQRMRLHLVDVMADGKGRLLDKLEDHARMFPAGTLFILITPLMNEKVWEIFQFARIRQMTPLQFLINPTMQKNKEAVINWSQSAHARGVSCYPISSLEQLPAVLGGGAI</sequence>
<organism evidence="3 4">
    <name type="scientific">Paenibacillus nuruki</name>
    <dbReference type="NCBI Taxonomy" id="1886670"/>
    <lineage>
        <taxon>Bacteria</taxon>
        <taxon>Bacillati</taxon>
        <taxon>Bacillota</taxon>
        <taxon>Bacilli</taxon>
        <taxon>Bacillales</taxon>
        <taxon>Paenibacillaceae</taxon>
        <taxon>Paenibacillus</taxon>
    </lineage>
</organism>